<dbReference type="Gene3D" id="2.40.30.110">
    <property type="entry name" value="Aminomethyltransferase beta-barrel domains"/>
    <property type="match status" value="1"/>
</dbReference>
<dbReference type="NCBIfam" id="TIGR00528">
    <property type="entry name" value="gcvT"/>
    <property type="match status" value="1"/>
</dbReference>
<evidence type="ECO:0000256" key="5">
    <source>
        <dbReference type="ARBA" id="ARBA00031395"/>
    </source>
</evidence>
<evidence type="ECO:0000313" key="12">
    <source>
        <dbReference type="Proteomes" id="UP000005632"/>
    </source>
</evidence>
<dbReference type="eggNOG" id="COG0404">
    <property type="taxonomic scope" value="Bacteria"/>
</dbReference>
<dbReference type="Proteomes" id="UP000005632">
    <property type="component" value="Chromosome"/>
</dbReference>
<protein>
    <recommendedName>
        <fullName evidence="2 7">Aminomethyltransferase</fullName>
        <ecNumber evidence="2 7">2.1.2.10</ecNumber>
    </recommendedName>
    <alternativeName>
        <fullName evidence="5 7">Glycine cleavage system T protein</fullName>
    </alternativeName>
</protein>
<dbReference type="InterPro" id="IPR027266">
    <property type="entry name" value="TrmE/GcvT-like"/>
</dbReference>
<dbReference type="InterPro" id="IPR028896">
    <property type="entry name" value="GcvT/YgfZ/DmdA"/>
</dbReference>
<dbReference type="PANTHER" id="PTHR43757:SF2">
    <property type="entry name" value="AMINOMETHYLTRANSFERASE, MITOCHONDRIAL"/>
    <property type="match status" value="1"/>
</dbReference>
<dbReference type="InterPro" id="IPR006222">
    <property type="entry name" value="GCVT_N"/>
</dbReference>
<evidence type="ECO:0000256" key="3">
    <source>
        <dbReference type="ARBA" id="ARBA00022576"/>
    </source>
</evidence>
<dbReference type="OrthoDB" id="9774591at2"/>
<dbReference type="SUPFAM" id="SSF101790">
    <property type="entry name" value="Aminomethyltransferase beta-barrel domain"/>
    <property type="match status" value="1"/>
</dbReference>
<dbReference type="RefSeq" id="WP_014271529.1">
    <property type="nucleotide sequence ID" value="NC_016633.1"/>
</dbReference>
<reference evidence="11 12" key="1">
    <citation type="submission" date="2011-11" db="EMBL/GenBank/DDBJ databases">
        <title>Complete sequence of Spirochaeta sp. grapes.</title>
        <authorList>
            <consortium name="US DOE Joint Genome Institute"/>
            <person name="Lucas S."/>
            <person name="Han J."/>
            <person name="Lapidus A."/>
            <person name="Cheng J.-F."/>
            <person name="Goodwin L."/>
            <person name="Pitluck S."/>
            <person name="Peters L."/>
            <person name="Ovchinnikova G."/>
            <person name="Munk A.C."/>
            <person name="Detter J.C."/>
            <person name="Han C."/>
            <person name="Tapia R."/>
            <person name="Land M."/>
            <person name="Hauser L."/>
            <person name="Kyrpides N."/>
            <person name="Ivanova N."/>
            <person name="Pagani I."/>
            <person name="Ritalahtilisa K."/>
            <person name="Loeffler F."/>
            <person name="Woyke T."/>
        </authorList>
    </citation>
    <scope>NUCLEOTIDE SEQUENCE [LARGE SCALE GENOMIC DNA]</scope>
    <source>
        <strain evidence="12">ATCC BAA-1885 / DSM 22778 / Grapes</strain>
    </source>
</reference>
<dbReference type="EMBL" id="CP003155">
    <property type="protein sequence ID" value="AEV30690.1"/>
    <property type="molecule type" value="Genomic_DNA"/>
</dbReference>
<sequence>MKRTPLYDVYHTYEGVKLIDFGGWELPVNFAGGILSEHEAVRTRVGLFDVSHMGECMVEGKNASQYLDYLCTNTISSLSPNQIQYTMMCYPNGTVVDDLLVYCYDSEHYLVVLNASNTEKDLSWIQEGNPKASLKPLVTDCSSQTVQIALQGPLAVKTLQKLLPDCETITSFTFRNHCNLQGVDTLVSRTGYTGEDGYELYCDAADGKKLWNMLLQSGEEFGIVPCGLGARDTLRMEAKLPLYGHEISDSITPLEANLGVFVHLEKEDFCGKAALVKQQETGIPRTLRGVEMIEKSVPRAHCKVFLKDREIGFVTSGTKSPTLQKFVAYVMIERSTGLKFGDEIEIEIHGQRKKAQLVKTPFYKHGKTNASTTC</sequence>
<comment type="catalytic activity">
    <reaction evidence="6 7">
        <text>N(6)-[(R)-S(8)-aminomethyldihydrolipoyl]-L-lysyl-[protein] + (6S)-5,6,7,8-tetrahydrofolate = N(6)-[(R)-dihydrolipoyl]-L-lysyl-[protein] + (6R)-5,10-methylene-5,6,7,8-tetrahydrofolate + NH4(+)</text>
        <dbReference type="Rhea" id="RHEA:16945"/>
        <dbReference type="Rhea" id="RHEA-COMP:10475"/>
        <dbReference type="Rhea" id="RHEA-COMP:10492"/>
        <dbReference type="ChEBI" id="CHEBI:15636"/>
        <dbReference type="ChEBI" id="CHEBI:28938"/>
        <dbReference type="ChEBI" id="CHEBI:57453"/>
        <dbReference type="ChEBI" id="CHEBI:83100"/>
        <dbReference type="ChEBI" id="CHEBI:83143"/>
        <dbReference type="EC" id="2.1.2.10"/>
    </reaction>
</comment>
<dbReference type="InterPro" id="IPR022903">
    <property type="entry name" value="GcvT_bac"/>
</dbReference>
<dbReference type="PANTHER" id="PTHR43757">
    <property type="entry name" value="AMINOMETHYLTRANSFERASE"/>
    <property type="match status" value="1"/>
</dbReference>
<evidence type="ECO:0000256" key="4">
    <source>
        <dbReference type="ARBA" id="ARBA00022679"/>
    </source>
</evidence>
<dbReference type="NCBIfam" id="NF001567">
    <property type="entry name" value="PRK00389.1"/>
    <property type="match status" value="1"/>
</dbReference>
<evidence type="ECO:0000256" key="1">
    <source>
        <dbReference type="ARBA" id="ARBA00008609"/>
    </source>
</evidence>
<evidence type="ECO:0000256" key="2">
    <source>
        <dbReference type="ARBA" id="ARBA00012616"/>
    </source>
</evidence>
<feature type="binding site" evidence="8">
    <location>
        <position position="199"/>
    </location>
    <ligand>
        <name>substrate</name>
    </ligand>
</feature>
<dbReference type="GO" id="GO:0019464">
    <property type="term" value="P:glycine decarboxylation via glycine cleavage system"/>
    <property type="evidence" value="ECO:0007669"/>
    <property type="project" value="UniProtKB-UniRule"/>
</dbReference>
<feature type="domain" description="GCVT N-terminal" evidence="9">
    <location>
        <begin position="11"/>
        <end position="266"/>
    </location>
</feature>
<dbReference type="GO" id="GO:0005960">
    <property type="term" value="C:glycine cleavage complex"/>
    <property type="evidence" value="ECO:0007669"/>
    <property type="project" value="InterPro"/>
</dbReference>
<evidence type="ECO:0000256" key="8">
    <source>
        <dbReference type="PIRSR" id="PIRSR006487-1"/>
    </source>
</evidence>
<dbReference type="Gene3D" id="3.30.1360.120">
    <property type="entry name" value="Probable tRNA modification gtpase trme, domain 1"/>
    <property type="match status" value="1"/>
</dbReference>
<dbReference type="InterPro" id="IPR013977">
    <property type="entry name" value="GcvT_C"/>
</dbReference>
<evidence type="ECO:0000256" key="7">
    <source>
        <dbReference type="HAMAP-Rule" id="MF_00259"/>
    </source>
</evidence>
<dbReference type="Gene3D" id="4.10.1250.10">
    <property type="entry name" value="Aminomethyltransferase fragment"/>
    <property type="match status" value="1"/>
</dbReference>
<dbReference type="PIRSF" id="PIRSF006487">
    <property type="entry name" value="GcvT"/>
    <property type="match status" value="1"/>
</dbReference>
<gene>
    <name evidence="7" type="primary">gcvT</name>
    <name evidence="11" type="ordered locus">SpiGrapes_2940</name>
</gene>
<dbReference type="GO" id="GO:0008483">
    <property type="term" value="F:transaminase activity"/>
    <property type="evidence" value="ECO:0007669"/>
    <property type="project" value="UniProtKB-KW"/>
</dbReference>
<dbReference type="FunFam" id="4.10.1250.10:FF:000001">
    <property type="entry name" value="Aminomethyltransferase"/>
    <property type="match status" value="1"/>
</dbReference>
<keyword evidence="3 7" id="KW-0032">Aminotransferase</keyword>
<dbReference type="Gene3D" id="3.30.70.1400">
    <property type="entry name" value="Aminomethyltransferase beta-barrel domains"/>
    <property type="match status" value="1"/>
</dbReference>
<dbReference type="InterPro" id="IPR006223">
    <property type="entry name" value="GcvT"/>
</dbReference>
<dbReference type="GO" id="GO:0004047">
    <property type="term" value="F:aminomethyltransferase activity"/>
    <property type="evidence" value="ECO:0007669"/>
    <property type="project" value="UniProtKB-UniRule"/>
</dbReference>
<name>G8QXP6_SPHPG</name>
<comment type="similarity">
    <text evidence="1 7">Belongs to the GcvT family.</text>
</comment>
<dbReference type="HAMAP" id="MF_00259">
    <property type="entry name" value="GcvT"/>
    <property type="match status" value="1"/>
</dbReference>
<evidence type="ECO:0000256" key="6">
    <source>
        <dbReference type="ARBA" id="ARBA00047665"/>
    </source>
</evidence>
<dbReference type="AlphaFoldDB" id="G8QXP6"/>
<feature type="domain" description="Aminomethyltransferase C-terminal" evidence="10">
    <location>
        <begin position="285"/>
        <end position="364"/>
    </location>
</feature>
<accession>G8QXP6</accession>
<dbReference type="Pfam" id="PF08669">
    <property type="entry name" value="GCV_T_C"/>
    <property type="match status" value="1"/>
</dbReference>
<keyword evidence="12" id="KW-1185">Reference proteome</keyword>
<dbReference type="STRING" id="158190.SpiGrapes_2940"/>
<dbReference type="GO" id="GO:0005829">
    <property type="term" value="C:cytosol"/>
    <property type="evidence" value="ECO:0007669"/>
    <property type="project" value="TreeGrafter"/>
</dbReference>
<dbReference type="InterPro" id="IPR029043">
    <property type="entry name" value="GcvT/YgfZ_C"/>
</dbReference>
<dbReference type="HOGENOM" id="CLU_007884_10_2_12"/>
<evidence type="ECO:0000313" key="11">
    <source>
        <dbReference type="EMBL" id="AEV30690.1"/>
    </source>
</evidence>
<evidence type="ECO:0000259" key="9">
    <source>
        <dbReference type="Pfam" id="PF01571"/>
    </source>
</evidence>
<comment type="function">
    <text evidence="7">The glycine cleavage system catalyzes the degradation of glycine.</text>
</comment>
<dbReference type="EC" id="2.1.2.10" evidence="2 7"/>
<dbReference type="Pfam" id="PF01571">
    <property type="entry name" value="GCV_T"/>
    <property type="match status" value="1"/>
</dbReference>
<dbReference type="FunFam" id="3.30.70.1400:FF:000001">
    <property type="entry name" value="Aminomethyltransferase"/>
    <property type="match status" value="1"/>
</dbReference>
<dbReference type="KEGG" id="sgp:SpiGrapes_2940"/>
<comment type="subunit">
    <text evidence="7">The glycine cleavage system is composed of four proteins: P, T, L and H.</text>
</comment>
<proteinExistence type="inferred from homology"/>
<organism evidence="11 12">
    <name type="scientific">Sphaerochaeta pleomorpha (strain ATCC BAA-1885 / DSM 22778 / Grapes)</name>
    <dbReference type="NCBI Taxonomy" id="158190"/>
    <lineage>
        <taxon>Bacteria</taxon>
        <taxon>Pseudomonadati</taxon>
        <taxon>Spirochaetota</taxon>
        <taxon>Spirochaetia</taxon>
        <taxon>Spirochaetales</taxon>
        <taxon>Sphaerochaetaceae</taxon>
        <taxon>Sphaerochaeta</taxon>
    </lineage>
</organism>
<evidence type="ECO:0000259" key="10">
    <source>
        <dbReference type="Pfam" id="PF08669"/>
    </source>
</evidence>
<dbReference type="SUPFAM" id="SSF103025">
    <property type="entry name" value="Folate-binding domain"/>
    <property type="match status" value="1"/>
</dbReference>
<keyword evidence="4 7" id="KW-0808">Transferase</keyword>